<dbReference type="AlphaFoldDB" id="B4D4Z8"/>
<evidence type="ECO:0008006" key="4">
    <source>
        <dbReference type="Google" id="ProtNLM"/>
    </source>
</evidence>
<keyword evidence="1" id="KW-1133">Transmembrane helix</keyword>
<feature type="transmembrane region" description="Helical" evidence="1">
    <location>
        <begin position="25"/>
        <end position="46"/>
    </location>
</feature>
<sequence length="163" mass="17964" precursor="true">MGFIAPTRPTFFRQRKPLGFTMTEVVIAASILALFIVGSLSAMTQINRWANSARLRTLATAMVQQKIDQILTTPWSVLSTTPTVLQAGTTTETKLPLNNDSFNNESGLSSAFTNLDVQVIDTRTTTVTSLSAHLIRAVVTVSYTYRNRPNTISMTTLRTTDDF</sequence>
<gene>
    <name evidence="2" type="ORF">CfE428DRAFT_3986</name>
</gene>
<reference evidence="2 3" key="1">
    <citation type="journal article" date="2011" name="J. Bacteriol.">
        <title>Genome sequence of Chthoniobacter flavus Ellin428, an aerobic heterotrophic soil bacterium.</title>
        <authorList>
            <person name="Kant R."/>
            <person name="van Passel M.W."/>
            <person name="Palva A."/>
            <person name="Lucas S."/>
            <person name="Lapidus A."/>
            <person name="Glavina Del Rio T."/>
            <person name="Dalin E."/>
            <person name="Tice H."/>
            <person name="Bruce D."/>
            <person name="Goodwin L."/>
            <person name="Pitluck S."/>
            <person name="Larimer F.W."/>
            <person name="Land M.L."/>
            <person name="Hauser L."/>
            <person name="Sangwan P."/>
            <person name="de Vos W.M."/>
            <person name="Janssen P.H."/>
            <person name="Smidt H."/>
        </authorList>
    </citation>
    <scope>NUCLEOTIDE SEQUENCE [LARGE SCALE GENOMIC DNA]</scope>
    <source>
        <strain evidence="2 3">Ellin428</strain>
    </source>
</reference>
<dbReference type="Proteomes" id="UP000005824">
    <property type="component" value="Unassembled WGS sequence"/>
</dbReference>
<organism evidence="2 3">
    <name type="scientific">Chthoniobacter flavus Ellin428</name>
    <dbReference type="NCBI Taxonomy" id="497964"/>
    <lineage>
        <taxon>Bacteria</taxon>
        <taxon>Pseudomonadati</taxon>
        <taxon>Verrucomicrobiota</taxon>
        <taxon>Spartobacteria</taxon>
        <taxon>Chthoniobacterales</taxon>
        <taxon>Chthoniobacteraceae</taxon>
        <taxon>Chthoniobacter</taxon>
    </lineage>
</organism>
<dbReference type="NCBIfam" id="TIGR02532">
    <property type="entry name" value="IV_pilin_GFxxxE"/>
    <property type="match status" value="1"/>
</dbReference>
<dbReference type="InterPro" id="IPR012902">
    <property type="entry name" value="N_methyl_site"/>
</dbReference>
<dbReference type="RefSeq" id="WP_006981311.1">
    <property type="nucleotide sequence ID" value="NZ_ABVL01000012.1"/>
</dbReference>
<dbReference type="EMBL" id="ABVL01000012">
    <property type="protein sequence ID" value="EDY18601.1"/>
    <property type="molecule type" value="Genomic_DNA"/>
</dbReference>
<evidence type="ECO:0000313" key="2">
    <source>
        <dbReference type="EMBL" id="EDY18601.1"/>
    </source>
</evidence>
<keyword evidence="1" id="KW-0812">Transmembrane</keyword>
<protein>
    <recommendedName>
        <fullName evidence="4">Prepilin-type N-terminal cleavage/methylation domain-containing protein</fullName>
    </recommendedName>
</protein>
<dbReference type="STRING" id="497964.CfE428DRAFT_3986"/>
<keyword evidence="3" id="KW-1185">Reference proteome</keyword>
<proteinExistence type="predicted"/>
<accession>B4D4Z8</accession>
<keyword evidence="1" id="KW-0472">Membrane</keyword>
<name>B4D4Z8_9BACT</name>
<comment type="caution">
    <text evidence="2">The sequence shown here is derived from an EMBL/GenBank/DDBJ whole genome shotgun (WGS) entry which is preliminary data.</text>
</comment>
<evidence type="ECO:0000313" key="3">
    <source>
        <dbReference type="Proteomes" id="UP000005824"/>
    </source>
</evidence>
<evidence type="ECO:0000256" key="1">
    <source>
        <dbReference type="SAM" id="Phobius"/>
    </source>
</evidence>
<dbReference type="InParanoid" id="B4D4Z8"/>